<dbReference type="Pfam" id="PF01408">
    <property type="entry name" value="GFO_IDH_MocA"/>
    <property type="match status" value="1"/>
</dbReference>
<feature type="domain" description="Gfo/Idh/MocA-like oxidoreductase N-terminal" evidence="1">
    <location>
        <begin position="2"/>
        <end position="117"/>
    </location>
</feature>
<evidence type="ECO:0000313" key="4">
    <source>
        <dbReference type="Proteomes" id="UP001595989"/>
    </source>
</evidence>
<dbReference type="InterPro" id="IPR000683">
    <property type="entry name" value="Gfo/Idh/MocA-like_OxRdtase_N"/>
</dbReference>
<comment type="caution">
    <text evidence="3">The sequence shown here is derived from an EMBL/GenBank/DDBJ whole genome shotgun (WGS) entry which is preliminary data.</text>
</comment>
<keyword evidence="4" id="KW-1185">Reference proteome</keyword>
<dbReference type="PANTHER" id="PTHR43054:SF1">
    <property type="entry name" value="SCYLLO-INOSITOL 2-DEHYDROGENASE (NADP(+)) IOLU"/>
    <property type="match status" value="1"/>
</dbReference>
<dbReference type="Gene3D" id="3.30.360.10">
    <property type="entry name" value="Dihydrodipicolinate Reductase, domain 2"/>
    <property type="match status" value="1"/>
</dbReference>
<protein>
    <submittedName>
        <fullName evidence="3">Gfo/Idh/MocA family protein</fullName>
    </submittedName>
</protein>
<proteinExistence type="predicted"/>
<organism evidence="3 4">
    <name type="scientific">Virgibacillus kekensis</name>
    <dbReference type="NCBI Taxonomy" id="202261"/>
    <lineage>
        <taxon>Bacteria</taxon>
        <taxon>Bacillati</taxon>
        <taxon>Bacillota</taxon>
        <taxon>Bacilli</taxon>
        <taxon>Bacillales</taxon>
        <taxon>Bacillaceae</taxon>
        <taxon>Virgibacillus</taxon>
    </lineage>
</organism>
<dbReference type="InterPro" id="IPR055170">
    <property type="entry name" value="GFO_IDH_MocA-like_dom"/>
</dbReference>
<dbReference type="InterPro" id="IPR036291">
    <property type="entry name" value="NAD(P)-bd_dom_sf"/>
</dbReference>
<dbReference type="Pfam" id="PF22725">
    <property type="entry name" value="GFO_IDH_MocA_C3"/>
    <property type="match status" value="1"/>
</dbReference>
<dbReference type="PANTHER" id="PTHR43054">
    <property type="match status" value="1"/>
</dbReference>
<dbReference type="SUPFAM" id="SSF51735">
    <property type="entry name" value="NAD(P)-binding Rossmann-fold domains"/>
    <property type="match status" value="1"/>
</dbReference>
<reference evidence="4" key="1">
    <citation type="journal article" date="2019" name="Int. J. Syst. Evol. Microbiol.">
        <title>The Global Catalogue of Microorganisms (GCM) 10K type strain sequencing project: providing services to taxonomists for standard genome sequencing and annotation.</title>
        <authorList>
            <consortium name="The Broad Institute Genomics Platform"/>
            <consortium name="The Broad Institute Genome Sequencing Center for Infectious Disease"/>
            <person name="Wu L."/>
            <person name="Ma J."/>
        </authorList>
    </citation>
    <scope>NUCLEOTIDE SEQUENCE [LARGE SCALE GENOMIC DNA]</scope>
    <source>
        <strain evidence="4">CGMCC 4.7426</strain>
    </source>
</reference>
<dbReference type="Gene3D" id="3.40.50.720">
    <property type="entry name" value="NAD(P)-binding Rossmann-like Domain"/>
    <property type="match status" value="1"/>
</dbReference>
<evidence type="ECO:0000259" key="1">
    <source>
        <dbReference type="Pfam" id="PF01408"/>
    </source>
</evidence>
<dbReference type="RefSeq" id="WP_390293640.1">
    <property type="nucleotide sequence ID" value="NZ_JBHSFU010000004.1"/>
</dbReference>
<dbReference type="EMBL" id="JBHSFU010000004">
    <property type="protein sequence ID" value="MFC4557657.1"/>
    <property type="molecule type" value="Genomic_DNA"/>
</dbReference>
<dbReference type="Proteomes" id="UP001595989">
    <property type="component" value="Unassembled WGS sequence"/>
</dbReference>
<feature type="domain" description="GFO/IDH/MocA-like oxidoreductase" evidence="2">
    <location>
        <begin position="152"/>
        <end position="246"/>
    </location>
</feature>
<sequence>MKLGTIGTGWITSQFIEAVKETGVFKVLAVYSRTEQKANQFANRQGAENFYTDLEEMANSTLIDTVYIASPNSLHYDHALMFLKKQKNVICEKPIFSNIAELENAYKVAEENGVYLFEAIKNIHLPNFDCLKKNLEKVGNVRSAVLHRIRYSSRYNEYLDGKIPNIFSPDYSGGALVDLGIYPLSAAVALFGMPEYFTYFPVILSSGVDGGGTLVLTYKDFTCTIICSKITTSYMASEIHGEKGTISIDDTGTLSRLSFIDIHSAHREDFGIYQNENEMVYEVQQIAEIINTKNHKKYSALRELSHDVLSIMEEARKRNGIIYSSEQ</sequence>
<gene>
    <name evidence="3" type="ORF">ACFO3D_05470</name>
</gene>
<name>A0ABV9DFS8_9BACI</name>
<accession>A0ABV9DFS8</accession>
<dbReference type="SUPFAM" id="SSF55347">
    <property type="entry name" value="Glyceraldehyde-3-phosphate dehydrogenase-like, C-terminal domain"/>
    <property type="match status" value="1"/>
</dbReference>
<evidence type="ECO:0000259" key="2">
    <source>
        <dbReference type="Pfam" id="PF22725"/>
    </source>
</evidence>
<evidence type="ECO:0000313" key="3">
    <source>
        <dbReference type="EMBL" id="MFC4557657.1"/>
    </source>
</evidence>